<dbReference type="InterPro" id="IPR024370">
    <property type="entry name" value="PBP_domain"/>
</dbReference>
<dbReference type="InterPro" id="IPR050811">
    <property type="entry name" value="Phosphate_ABC_transporter"/>
</dbReference>
<reference evidence="4 5" key="1">
    <citation type="journal article" date="2014" name="Int. J. Syst. Evol. Microbiol.">
        <title>Complete genome sequence of Corynebacterium casei LMG S-19264T (=DSM 44701T), isolated from a smear-ripened cheese.</title>
        <authorList>
            <consortium name="US DOE Joint Genome Institute (JGI-PGF)"/>
            <person name="Walter F."/>
            <person name="Albersmeier A."/>
            <person name="Kalinowski J."/>
            <person name="Ruckert C."/>
        </authorList>
    </citation>
    <scope>NUCLEOTIDE SEQUENCE [LARGE SCALE GENOMIC DNA]</scope>
    <source>
        <strain evidence="4 5">CGMCC 4.7215</strain>
    </source>
</reference>
<feature type="domain" description="PBP" evidence="3">
    <location>
        <begin position="145"/>
        <end position="344"/>
    </location>
</feature>
<accession>A0ABD5X9J9</accession>
<dbReference type="PANTHER" id="PTHR30570:SF1">
    <property type="entry name" value="PHOSPHATE-BINDING PROTEIN PSTS"/>
    <property type="match status" value="1"/>
</dbReference>
<name>A0ABD5X9J9_9EURY</name>
<dbReference type="RefSeq" id="WP_267636826.1">
    <property type="nucleotide sequence ID" value="NZ_JAODIY010000006.1"/>
</dbReference>
<dbReference type="PANTHER" id="PTHR30570">
    <property type="entry name" value="PERIPLASMIC PHOSPHATE BINDING COMPONENT OF PHOSPHATE ABC TRANSPORTER"/>
    <property type="match status" value="1"/>
</dbReference>
<comment type="caution">
    <text evidence="4">The sequence shown here is derived from an EMBL/GenBank/DDBJ whole genome shotgun (WGS) entry which is preliminary data.</text>
</comment>
<feature type="region of interest" description="Disordered" evidence="2">
    <location>
        <begin position="27"/>
        <end position="89"/>
    </location>
</feature>
<sequence length="389" mass="41967">MAQDSNGLSDLVSRRKFIATTGATSIAAIAGCSSGGSDSEPDESSDEDTDTETETNETEDTKTETTETETSQEGDSSDTKALESGGSSTVYPIANSAASYWNANRPASDSEYWPHDKYSIDTDQNLADYWGGLYGFEAGGAEGAPFEFTVGLSHSGTGVEKVMNGQNDLGNSSGNVEDELPDRDSYEQFVDHVVGVDGQPLVVSEEIANAGIEKVTGDQLKGLYKGEITNWSELGGPDKEIQVLGRVKGSGTRTSFVSNVFGNPKEDTSVATRFGQNQRLAQAVGQADNAISYLALAFIDSDGLAPISLEWEGTTYSYQDDQNGLDSTEYPLSRDLHMYTWEGTSMKEAAIINLILSDFGQDTFVGPNNYFKLGKRRRKEERAKLPDQV</sequence>
<feature type="compositionally biased region" description="Low complexity" evidence="2">
    <location>
        <begin position="27"/>
        <end position="38"/>
    </location>
</feature>
<dbReference type="Gene3D" id="3.40.190.10">
    <property type="entry name" value="Periplasmic binding protein-like II"/>
    <property type="match status" value="2"/>
</dbReference>
<evidence type="ECO:0000313" key="5">
    <source>
        <dbReference type="Proteomes" id="UP001596414"/>
    </source>
</evidence>
<feature type="compositionally biased region" description="Acidic residues" evidence="2">
    <location>
        <begin position="39"/>
        <end position="58"/>
    </location>
</feature>
<keyword evidence="1" id="KW-0732">Signal</keyword>
<dbReference type="AlphaFoldDB" id="A0ABD5X9J9"/>
<evidence type="ECO:0000259" key="3">
    <source>
        <dbReference type="Pfam" id="PF12849"/>
    </source>
</evidence>
<organism evidence="4 5">
    <name type="scientific">Halovenus rubra</name>
    <dbReference type="NCBI Taxonomy" id="869890"/>
    <lineage>
        <taxon>Archaea</taxon>
        <taxon>Methanobacteriati</taxon>
        <taxon>Methanobacteriota</taxon>
        <taxon>Stenosarchaea group</taxon>
        <taxon>Halobacteria</taxon>
        <taxon>Halobacteriales</taxon>
        <taxon>Haloarculaceae</taxon>
        <taxon>Halovenus</taxon>
    </lineage>
</organism>
<evidence type="ECO:0000313" key="4">
    <source>
        <dbReference type="EMBL" id="MFC7127717.1"/>
    </source>
</evidence>
<dbReference type="EMBL" id="JBHSZQ010000052">
    <property type="protein sequence ID" value="MFC7127717.1"/>
    <property type="molecule type" value="Genomic_DNA"/>
</dbReference>
<evidence type="ECO:0000256" key="1">
    <source>
        <dbReference type="ARBA" id="ARBA00022729"/>
    </source>
</evidence>
<dbReference type="Pfam" id="PF12849">
    <property type="entry name" value="PBP_like_2"/>
    <property type="match status" value="1"/>
</dbReference>
<proteinExistence type="predicted"/>
<feature type="compositionally biased region" description="Acidic residues" evidence="2">
    <location>
        <begin position="66"/>
        <end position="76"/>
    </location>
</feature>
<dbReference type="Proteomes" id="UP001596414">
    <property type="component" value="Unassembled WGS sequence"/>
</dbReference>
<evidence type="ECO:0000256" key="2">
    <source>
        <dbReference type="SAM" id="MobiDB-lite"/>
    </source>
</evidence>
<gene>
    <name evidence="4" type="ORF">ACFQJ7_17110</name>
</gene>
<protein>
    <submittedName>
        <fullName evidence="4">Substrate-binding domain-containing protein</fullName>
    </submittedName>
</protein>
<dbReference type="SUPFAM" id="SSF53850">
    <property type="entry name" value="Periplasmic binding protein-like II"/>
    <property type="match status" value="1"/>
</dbReference>